<gene>
    <name evidence="1" type="ORF">GCM10010170_034270</name>
</gene>
<name>A0ABN3G9L4_9ACTN</name>
<proteinExistence type="predicted"/>
<evidence type="ECO:0000313" key="2">
    <source>
        <dbReference type="Proteomes" id="UP001501444"/>
    </source>
</evidence>
<evidence type="ECO:0000313" key="1">
    <source>
        <dbReference type="EMBL" id="GAA2347053.1"/>
    </source>
</evidence>
<sequence length="72" mass="7825">MSHAIETGIVEVLSRGTATWDELKYTVTTGAAERRLFGGAIDRLQEGGRVRAVGCLWGCVHRGDCRFEAVTS</sequence>
<accession>A0ABN3G9L4</accession>
<dbReference type="Proteomes" id="UP001501444">
    <property type="component" value="Unassembled WGS sequence"/>
</dbReference>
<comment type="caution">
    <text evidence="1">The sequence shown here is derived from an EMBL/GenBank/DDBJ whole genome shotgun (WGS) entry which is preliminary data.</text>
</comment>
<dbReference type="EMBL" id="BAAARV010000025">
    <property type="protein sequence ID" value="GAA2347053.1"/>
    <property type="molecule type" value="Genomic_DNA"/>
</dbReference>
<keyword evidence="2" id="KW-1185">Reference proteome</keyword>
<protein>
    <submittedName>
        <fullName evidence="1">Uncharacterized protein</fullName>
    </submittedName>
</protein>
<dbReference type="RefSeq" id="WP_344613377.1">
    <property type="nucleotide sequence ID" value="NZ_BAAARV010000025.1"/>
</dbReference>
<reference evidence="1 2" key="1">
    <citation type="journal article" date="2019" name="Int. J. Syst. Evol. Microbiol.">
        <title>The Global Catalogue of Microorganisms (GCM) 10K type strain sequencing project: providing services to taxonomists for standard genome sequencing and annotation.</title>
        <authorList>
            <consortium name="The Broad Institute Genomics Platform"/>
            <consortium name="The Broad Institute Genome Sequencing Center for Infectious Disease"/>
            <person name="Wu L."/>
            <person name="Ma J."/>
        </authorList>
    </citation>
    <scope>NUCLEOTIDE SEQUENCE [LARGE SCALE GENOMIC DNA]</scope>
    <source>
        <strain evidence="1 2">JCM 3272</strain>
    </source>
</reference>
<organism evidence="1 2">
    <name type="scientific">Dactylosporangium salmoneum</name>
    <dbReference type="NCBI Taxonomy" id="53361"/>
    <lineage>
        <taxon>Bacteria</taxon>
        <taxon>Bacillati</taxon>
        <taxon>Actinomycetota</taxon>
        <taxon>Actinomycetes</taxon>
        <taxon>Micromonosporales</taxon>
        <taxon>Micromonosporaceae</taxon>
        <taxon>Dactylosporangium</taxon>
    </lineage>
</organism>